<dbReference type="RefSeq" id="WP_158520436.1">
    <property type="nucleotide sequence ID" value="NZ_MWWS01000009.1"/>
</dbReference>
<name>A0A261EP65_9BIFI</name>
<organism evidence="1 2">
    <name type="scientific">Bombiscardovia coagulans</name>
    <dbReference type="NCBI Taxonomy" id="686666"/>
    <lineage>
        <taxon>Bacteria</taxon>
        <taxon>Bacillati</taxon>
        <taxon>Actinomycetota</taxon>
        <taxon>Actinomycetes</taxon>
        <taxon>Bifidobacteriales</taxon>
        <taxon>Bifidobacteriaceae</taxon>
        <taxon>Bombiscardovia</taxon>
    </lineage>
</organism>
<accession>A0A261EP65</accession>
<dbReference type="EMBL" id="MWWS01000009">
    <property type="protein sequence ID" value="OZG48650.1"/>
    <property type="molecule type" value="Genomic_DNA"/>
</dbReference>
<keyword evidence="2" id="KW-1185">Reference proteome</keyword>
<evidence type="ECO:0000313" key="1">
    <source>
        <dbReference type="EMBL" id="OZG48650.1"/>
    </source>
</evidence>
<dbReference type="AlphaFoldDB" id="A0A261EP65"/>
<evidence type="ECO:0000313" key="2">
    <source>
        <dbReference type="Proteomes" id="UP000216004"/>
    </source>
</evidence>
<comment type="caution">
    <text evidence="1">The sequence shown here is derived from an EMBL/GenBank/DDBJ whole genome shotgun (WGS) entry which is preliminary data.</text>
</comment>
<dbReference type="Proteomes" id="UP000216004">
    <property type="component" value="Unassembled WGS sequence"/>
</dbReference>
<reference evidence="1 2" key="1">
    <citation type="journal article" date="2017" name="BMC Genomics">
        <title>Comparative genomic and phylogenomic analyses of the Bifidobacteriaceae family.</title>
        <authorList>
            <person name="Lugli G.A."/>
            <person name="Milani C."/>
            <person name="Turroni F."/>
            <person name="Duranti S."/>
            <person name="Mancabelli L."/>
            <person name="Mangifesta M."/>
            <person name="Ferrario C."/>
            <person name="Modesto M."/>
            <person name="Mattarelli P."/>
            <person name="Jiri K."/>
            <person name="van Sinderen D."/>
            <person name="Ventura M."/>
        </authorList>
    </citation>
    <scope>NUCLEOTIDE SEQUENCE [LARGE SCALE GENOMIC DNA]</scope>
    <source>
        <strain evidence="1 2">DSM 22924</strain>
    </source>
</reference>
<sequence>MTCFLWEPAHVIGLFTFSKTGAQLVAGADRVIDAVIAYKLLGQYMCLHAYMPDEVSVS</sequence>
<protein>
    <submittedName>
        <fullName evidence="1">Uncharacterized protein</fullName>
    </submittedName>
</protein>
<proteinExistence type="predicted"/>
<gene>
    <name evidence="1" type="ORF">BOCO_1346</name>
</gene>